<proteinExistence type="predicted"/>
<accession>A0AAE3GNW9</accession>
<dbReference type="Gene3D" id="3.90.940.40">
    <property type="entry name" value="Protein CHLORORESPIRATORY REDUCTION 7"/>
    <property type="match status" value="1"/>
</dbReference>
<dbReference type="Pfam" id="PF12095">
    <property type="entry name" value="CRR7"/>
    <property type="match status" value="1"/>
</dbReference>
<evidence type="ECO:0000313" key="2">
    <source>
        <dbReference type="Proteomes" id="UP001204953"/>
    </source>
</evidence>
<protein>
    <submittedName>
        <fullName evidence="1">Chlororespiratory reduction protein 7</fullName>
    </submittedName>
</protein>
<dbReference type="InterPro" id="IPR038150">
    <property type="entry name" value="CRR7-like_sf"/>
</dbReference>
<evidence type="ECO:0000313" key="1">
    <source>
        <dbReference type="EMBL" id="MCP2727434.1"/>
    </source>
</evidence>
<comment type="caution">
    <text evidence="1">The sequence shown here is derived from an EMBL/GenBank/DDBJ whole genome shotgun (WGS) entry which is preliminary data.</text>
</comment>
<dbReference type="AlphaFoldDB" id="A0AAE3GNW9"/>
<keyword evidence="2" id="KW-1185">Reference proteome</keyword>
<dbReference type="RefSeq" id="WP_254010247.1">
    <property type="nucleotide sequence ID" value="NZ_JAMZMM010000014.1"/>
</dbReference>
<dbReference type="PANTHER" id="PTHR36803:SF1">
    <property type="entry name" value="PROTEIN CHLORORESPIRATORY REDUCTION 7, CHLOROPLASTIC"/>
    <property type="match status" value="1"/>
</dbReference>
<sequence length="85" mass="9944">MPDSIMYQEDAYVVLETNQLEQFLTPEELLAKLKGILVSRQDNLPRDLQKFSSVDEQAKYLMETSCELDVEPGEYLQWYVVRLAK</sequence>
<name>A0AAE3GNW9_9CYAN</name>
<dbReference type="PANTHER" id="PTHR36803">
    <property type="entry name" value="PROTEIN CHLORORESPIRATORY REDUCTION 7, CHLOROPLASTIC"/>
    <property type="match status" value="1"/>
</dbReference>
<dbReference type="EMBL" id="JAMZMM010000014">
    <property type="protein sequence ID" value="MCP2727434.1"/>
    <property type="molecule type" value="Genomic_DNA"/>
</dbReference>
<organism evidence="1 2">
    <name type="scientific">Limnofasciculus baicalensis BBK-W-15</name>
    <dbReference type="NCBI Taxonomy" id="2699891"/>
    <lineage>
        <taxon>Bacteria</taxon>
        <taxon>Bacillati</taxon>
        <taxon>Cyanobacteriota</taxon>
        <taxon>Cyanophyceae</taxon>
        <taxon>Coleofasciculales</taxon>
        <taxon>Coleofasciculaceae</taxon>
        <taxon>Limnofasciculus</taxon>
        <taxon>Limnofasciculus baicalensis</taxon>
    </lineage>
</organism>
<reference evidence="1" key="1">
    <citation type="submission" date="2022-06" db="EMBL/GenBank/DDBJ databases">
        <title>New cyanobacteria of genus Symplocastrum in benthos of Lake Baikal.</title>
        <authorList>
            <person name="Sorokovikova E."/>
            <person name="Tikhonova I."/>
            <person name="Krasnopeev A."/>
            <person name="Evseev P."/>
            <person name="Gladkikh A."/>
            <person name="Belykh O."/>
        </authorList>
    </citation>
    <scope>NUCLEOTIDE SEQUENCE</scope>
    <source>
        <strain evidence="1">BBK-W-15</strain>
    </source>
</reference>
<dbReference type="InterPro" id="IPR021954">
    <property type="entry name" value="CRR7"/>
</dbReference>
<dbReference type="Proteomes" id="UP001204953">
    <property type="component" value="Unassembled WGS sequence"/>
</dbReference>
<gene>
    <name evidence="1" type="ORF">NJ959_02970</name>
</gene>